<sequence>MIDKGLLDILTCPMCKAGPKLKEDHLICLDSIAGKCGQKMATQVCCLLAYASFPCWQRASSAIGESRIESGCSPGLLDNAGCIWDT</sequence>
<comment type="caution">
    <text evidence="1">The sequence shown here is derived from an EMBL/GenBank/DDBJ whole genome shotgun (WGS) entry which is preliminary data.</text>
</comment>
<dbReference type="AlphaFoldDB" id="A0A6V8PJK9"/>
<reference evidence="1 2" key="1">
    <citation type="journal article" date="2020" name="Front. Microbiol.">
        <title>Single-cell genomics of novel Actinobacteria with the Wood-Ljungdahl pathway discovered in a serpentinizing system.</title>
        <authorList>
            <person name="Merino N."/>
            <person name="Kawai M."/>
            <person name="Boyd E.S."/>
            <person name="Colman D.R."/>
            <person name="McGlynn S.E."/>
            <person name="Nealson K.H."/>
            <person name="Kurokawa K."/>
            <person name="Hongoh Y."/>
        </authorList>
    </citation>
    <scope>NUCLEOTIDE SEQUENCE [LARGE SCALE GENOMIC DNA]</scope>
    <source>
        <strain evidence="1 2">S42</strain>
    </source>
</reference>
<name>A0A6V8PJK9_9ACTN</name>
<organism evidence="1 2">
    <name type="scientific">Candidatus Hakubella thermalkaliphila</name>
    <dbReference type="NCBI Taxonomy" id="2754717"/>
    <lineage>
        <taxon>Bacteria</taxon>
        <taxon>Bacillati</taxon>
        <taxon>Actinomycetota</taxon>
        <taxon>Actinomycetota incertae sedis</taxon>
        <taxon>Candidatus Hakubellales</taxon>
        <taxon>Candidatus Hakubellaceae</taxon>
        <taxon>Candidatus Hakubella</taxon>
    </lineage>
</organism>
<accession>A0A6V8PJK9</accession>
<evidence type="ECO:0000313" key="2">
    <source>
        <dbReference type="Proteomes" id="UP000568877"/>
    </source>
</evidence>
<evidence type="ECO:0000313" key="1">
    <source>
        <dbReference type="EMBL" id="GFP32809.1"/>
    </source>
</evidence>
<dbReference type="Proteomes" id="UP000568877">
    <property type="component" value="Unassembled WGS sequence"/>
</dbReference>
<gene>
    <name evidence="1" type="ORF">HKBW3S42_01117</name>
</gene>
<dbReference type="EMBL" id="BLSA01000159">
    <property type="protein sequence ID" value="GFP32809.1"/>
    <property type="molecule type" value="Genomic_DNA"/>
</dbReference>
<protein>
    <submittedName>
        <fullName evidence="1">Uncharacterized protein</fullName>
    </submittedName>
</protein>
<proteinExistence type="predicted"/>